<keyword evidence="12" id="KW-0902">Two-component regulatory system</keyword>
<dbReference type="SMART" id="SM00304">
    <property type="entry name" value="HAMP"/>
    <property type="match status" value="1"/>
</dbReference>
<dbReference type="InterPro" id="IPR005467">
    <property type="entry name" value="His_kinase_dom"/>
</dbReference>
<keyword evidence="18" id="KW-1185">Reference proteome</keyword>
<dbReference type="SUPFAM" id="SSF55874">
    <property type="entry name" value="ATPase domain of HSP90 chaperone/DNA topoisomerase II/histidine kinase"/>
    <property type="match status" value="1"/>
</dbReference>
<dbReference type="CDD" id="cd00082">
    <property type="entry name" value="HisKA"/>
    <property type="match status" value="1"/>
</dbReference>
<reference evidence="17 18" key="1">
    <citation type="submission" date="2020-11" db="EMBL/GenBank/DDBJ databases">
        <title>Fusibacter basophilias sp. nov.</title>
        <authorList>
            <person name="Qiu D."/>
        </authorList>
    </citation>
    <scope>NUCLEOTIDE SEQUENCE [LARGE SCALE GENOMIC DNA]</scope>
    <source>
        <strain evidence="17 18">Q10-2</strain>
    </source>
</reference>
<dbReference type="Pfam" id="PF02518">
    <property type="entry name" value="HATPase_c"/>
    <property type="match status" value="1"/>
</dbReference>
<feature type="domain" description="HAMP" evidence="16">
    <location>
        <begin position="284"/>
        <end position="336"/>
    </location>
</feature>
<keyword evidence="4" id="KW-1003">Cell membrane</keyword>
<dbReference type="PROSITE" id="PS50885">
    <property type="entry name" value="HAMP"/>
    <property type="match status" value="1"/>
</dbReference>
<dbReference type="Gene3D" id="3.30.565.10">
    <property type="entry name" value="Histidine kinase-like ATPase, C-terminal domain"/>
    <property type="match status" value="1"/>
</dbReference>
<keyword evidence="10" id="KW-0067">ATP-binding</keyword>
<dbReference type="GO" id="GO:0016301">
    <property type="term" value="F:kinase activity"/>
    <property type="evidence" value="ECO:0007669"/>
    <property type="project" value="UniProtKB-KW"/>
</dbReference>
<dbReference type="InterPro" id="IPR003660">
    <property type="entry name" value="HAMP_dom"/>
</dbReference>
<evidence type="ECO:0000256" key="3">
    <source>
        <dbReference type="ARBA" id="ARBA00012438"/>
    </source>
</evidence>
<protein>
    <recommendedName>
        <fullName evidence="3">histidine kinase</fullName>
        <ecNumber evidence="3">2.7.13.3</ecNumber>
    </recommendedName>
</protein>
<dbReference type="CDD" id="cd06225">
    <property type="entry name" value="HAMP"/>
    <property type="match status" value="1"/>
</dbReference>
<dbReference type="EMBL" id="JADKNH010000010">
    <property type="protein sequence ID" value="MBF4694669.1"/>
    <property type="molecule type" value="Genomic_DNA"/>
</dbReference>
<dbReference type="InterPro" id="IPR036097">
    <property type="entry name" value="HisK_dim/P_sf"/>
</dbReference>
<evidence type="ECO:0000256" key="12">
    <source>
        <dbReference type="ARBA" id="ARBA00023012"/>
    </source>
</evidence>
<dbReference type="Gene3D" id="6.10.340.10">
    <property type="match status" value="1"/>
</dbReference>
<evidence type="ECO:0000256" key="10">
    <source>
        <dbReference type="ARBA" id="ARBA00022840"/>
    </source>
</evidence>
<sequence>MLSKWVHKVTSKISTKIFLSTVSIVVVILLVQSLLYIFVIDNAQYLTKKNTLEKDFKIFLEDIKDKRYDLEYINLATRDYIKSSGNPVLVMRGNGRIYNETLLKAFTNIITVNADDQEYKIVFDEELLSKLTRDKLTIAAEQISENYYLVLDFSSDNLDFDAEAYAGENIVFLEQAQVIDYQFAPADKSNYYLNLYQEFFFLESQYKITSNHAVQSFYYEHTDVDATTIYNMTHYYEDNQIYYVLTSSTIIGLRDQLKFIASFNLFVFFIGLALAILLSKVISNTLSKPVIQLTENAKKMANLDFSQKTEINTHDEIGSLGMSLNTLSNQLEESVLTLKSKNKELEVNYRLKSIEEQRAKDLILHLSHELNTPLGIVSGFNEILADGINDKAPAYYHDAISNELERMSTLIGDMLELSVLEGGQYQLTLDDVDVNAIIYESLSHFKETFAHKDIKVNIELSQEIVKANFKKMHQVINNFISNASKYTEVHGEYCIYNTISEDKIYYYFVNTASIKVDDVSILWEKFYRTHKTNTRNENGSGIGLSIAKEILTLHESDFGITKGEDSVTFYFSLKRA</sequence>
<gene>
    <name evidence="17" type="ORF">ISU02_16270</name>
</gene>
<dbReference type="InterPro" id="IPR050398">
    <property type="entry name" value="HssS/ArlS-like"/>
</dbReference>
<dbReference type="InterPro" id="IPR003594">
    <property type="entry name" value="HATPase_dom"/>
</dbReference>
<keyword evidence="7 14" id="KW-0812">Transmembrane</keyword>
<keyword evidence="6" id="KW-0808">Transferase</keyword>
<comment type="caution">
    <text evidence="17">The sequence shown here is derived from an EMBL/GenBank/DDBJ whole genome shotgun (WGS) entry which is preliminary data.</text>
</comment>
<feature type="transmembrane region" description="Helical" evidence="14">
    <location>
        <begin position="17"/>
        <end position="39"/>
    </location>
</feature>
<dbReference type="Pfam" id="PF00512">
    <property type="entry name" value="HisKA"/>
    <property type="match status" value="1"/>
</dbReference>
<evidence type="ECO:0000313" key="18">
    <source>
        <dbReference type="Proteomes" id="UP000614200"/>
    </source>
</evidence>
<evidence type="ECO:0000259" key="16">
    <source>
        <dbReference type="PROSITE" id="PS50885"/>
    </source>
</evidence>
<dbReference type="SMART" id="SM00387">
    <property type="entry name" value="HATPase_c"/>
    <property type="match status" value="1"/>
</dbReference>
<dbReference type="Proteomes" id="UP000614200">
    <property type="component" value="Unassembled WGS sequence"/>
</dbReference>
<dbReference type="PROSITE" id="PS50109">
    <property type="entry name" value="HIS_KIN"/>
    <property type="match status" value="1"/>
</dbReference>
<evidence type="ECO:0000256" key="11">
    <source>
        <dbReference type="ARBA" id="ARBA00022989"/>
    </source>
</evidence>
<evidence type="ECO:0000256" key="9">
    <source>
        <dbReference type="ARBA" id="ARBA00022777"/>
    </source>
</evidence>
<keyword evidence="8" id="KW-0547">Nucleotide-binding</keyword>
<dbReference type="InterPro" id="IPR036890">
    <property type="entry name" value="HATPase_C_sf"/>
</dbReference>
<evidence type="ECO:0000256" key="6">
    <source>
        <dbReference type="ARBA" id="ARBA00022679"/>
    </source>
</evidence>
<dbReference type="PANTHER" id="PTHR45528">
    <property type="entry name" value="SENSOR HISTIDINE KINASE CPXA"/>
    <property type="match status" value="1"/>
</dbReference>
<evidence type="ECO:0000256" key="8">
    <source>
        <dbReference type="ARBA" id="ARBA00022741"/>
    </source>
</evidence>
<evidence type="ECO:0000259" key="15">
    <source>
        <dbReference type="PROSITE" id="PS50109"/>
    </source>
</evidence>
<keyword evidence="13 14" id="KW-0472">Membrane</keyword>
<dbReference type="RefSeq" id="WP_194702910.1">
    <property type="nucleotide sequence ID" value="NZ_JADKNH010000010.1"/>
</dbReference>
<feature type="domain" description="Histidine kinase" evidence="15">
    <location>
        <begin position="365"/>
        <end position="576"/>
    </location>
</feature>
<dbReference type="InterPro" id="IPR003661">
    <property type="entry name" value="HisK_dim/P_dom"/>
</dbReference>
<keyword evidence="11 14" id="KW-1133">Transmembrane helix</keyword>
<evidence type="ECO:0000256" key="14">
    <source>
        <dbReference type="SAM" id="Phobius"/>
    </source>
</evidence>
<keyword evidence="5" id="KW-0597">Phosphoprotein</keyword>
<name>A0ABR9ZYL1_9FIRM</name>
<comment type="catalytic activity">
    <reaction evidence="1">
        <text>ATP + protein L-histidine = ADP + protein N-phospho-L-histidine.</text>
        <dbReference type="EC" id="2.7.13.3"/>
    </reaction>
</comment>
<organism evidence="17 18">
    <name type="scientific">Fusibacter ferrireducens</name>
    <dbReference type="NCBI Taxonomy" id="2785058"/>
    <lineage>
        <taxon>Bacteria</taxon>
        <taxon>Bacillati</taxon>
        <taxon>Bacillota</taxon>
        <taxon>Clostridia</taxon>
        <taxon>Eubacteriales</taxon>
        <taxon>Eubacteriales Family XII. Incertae Sedis</taxon>
        <taxon>Fusibacter</taxon>
    </lineage>
</organism>
<dbReference type="EC" id="2.7.13.3" evidence="3"/>
<dbReference type="PANTHER" id="PTHR45528:SF1">
    <property type="entry name" value="SENSOR HISTIDINE KINASE CPXA"/>
    <property type="match status" value="1"/>
</dbReference>
<dbReference type="Gene3D" id="1.10.287.130">
    <property type="match status" value="1"/>
</dbReference>
<evidence type="ECO:0000256" key="7">
    <source>
        <dbReference type="ARBA" id="ARBA00022692"/>
    </source>
</evidence>
<accession>A0ABR9ZYL1</accession>
<comment type="subcellular location">
    <subcellularLocation>
        <location evidence="2">Cell membrane</location>
        <topology evidence="2">Multi-pass membrane protein</topology>
    </subcellularLocation>
</comment>
<evidence type="ECO:0000256" key="1">
    <source>
        <dbReference type="ARBA" id="ARBA00000085"/>
    </source>
</evidence>
<evidence type="ECO:0000313" key="17">
    <source>
        <dbReference type="EMBL" id="MBF4694669.1"/>
    </source>
</evidence>
<evidence type="ECO:0000256" key="5">
    <source>
        <dbReference type="ARBA" id="ARBA00022553"/>
    </source>
</evidence>
<evidence type="ECO:0000256" key="13">
    <source>
        <dbReference type="ARBA" id="ARBA00023136"/>
    </source>
</evidence>
<evidence type="ECO:0000256" key="2">
    <source>
        <dbReference type="ARBA" id="ARBA00004651"/>
    </source>
</evidence>
<keyword evidence="9 17" id="KW-0418">Kinase</keyword>
<proteinExistence type="predicted"/>
<dbReference type="SUPFAM" id="SSF158472">
    <property type="entry name" value="HAMP domain-like"/>
    <property type="match status" value="1"/>
</dbReference>
<evidence type="ECO:0000256" key="4">
    <source>
        <dbReference type="ARBA" id="ARBA00022475"/>
    </source>
</evidence>
<dbReference type="Pfam" id="PF00672">
    <property type="entry name" value="HAMP"/>
    <property type="match status" value="1"/>
</dbReference>
<feature type="transmembrane region" description="Helical" evidence="14">
    <location>
        <begin position="259"/>
        <end position="278"/>
    </location>
</feature>
<dbReference type="SUPFAM" id="SSF47384">
    <property type="entry name" value="Homodimeric domain of signal transducing histidine kinase"/>
    <property type="match status" value="1"/>
</dbReference>
<dbReference type="SMART" id="SM00388">
    <property type="entry name" value="HisKA"/>
    <property type="match status" value="1"/>
</dbReference>